<evidence type="ECO:0000256" key="1">
    <source>
        <dbReference type="ARBA" id="ARBA00006734"/>
    </source>
</evidence>
<dbReference type="PROSITE" id="PS51147">
    <property type="entry name" value="PFTA"/>
    <property type="match status" value="2"/>
</dbReference>
<evidence type="ECO:0000256" key="3">
    <source>
        <dbReference type="ARBA" id="ARBA00022679"/>
    </source>
</evidence>
<evidence type="ECO:0000313" key="7">
    <source>
        <dbReference type="EMBL" id="TNJ27178.1"/>
    </source>
</evidence>
<keyword evidence="3 6" id="KW-0808">Transferase</keyword>
<comment type="function">
    <text evidence="6">Catalyzes the transfer of a geranyl-geranyl moiety from geranyl-geranyl pyrophosphate to cysteines occuring in specific C-terminal amino acid sequences.</text>
</comment>
<dbReference type="AlphaFoldDB" id="A0A4Z1SU89"/>
<dbReference type="GO" id="GO:0005968">
    <property type="term" value="C:Rab-protein geranylgeranyltransferase complex"/>
    <property type="evidence" value="ECO:0007669"/>
    <property type="project" value="TreeGrafter"/>
</dbReference>
<comment type="catalytic activity">
    <reaction evidence="5 6">
        <text>geranylgeranyl diphosphate + L-cysteinyl-[protein] = S-geranylgeranyl-L-cysteinyl-[protein] + diphosphate</text>
        <dbReference type="Rhea" id="RHEA:21240"/>
        <dbReference type="Rhea" id="RHEA-COMP:10131"/>
        <dbReference type="Rhea" id="RHEA-COMP:11537"/>
        <dbReference type="ChEBI" id="CHEBI:29950"/>
        <dbReference type="ChEBI" id="CHEBI:33019"/>
        <dbReference type="ChEBI" id="CHEBI:57533"/>
        <dbReference type="ChEBI" id="CHEBI:86021"/>
        <dbReference type="EC" id="2.5.1.60"/>
    </reaction>
</comment>
<dbReference type="VEuPathDB" id="GiardiaDB:GMRT_11034"/>
<evidence type="ECO:0000256" key="2">
    <source>
        <dbReference type="ARBA" id="ARBA00022602"/>
    </source>
</evidence>
<dbReference type="Proteomes" id="UP000315496">
    <property type="component" value="Chromosome 4"/>
</dbReference>
<dbReference type="Gene3D" id="1.25.40.120">
    <property type="entry name" value="Protein prenylyltransferase"/>
    <property type="match status" value="1"/>
</dbReference>
<dbReference type="EC" id="2.5.1.60" evidence="6"/>
<dbReference type="PANTHER" id="PTHR11129:SF2">
    <property type="entry name" value="GERANYLGERANYL TRANSFERASE TYPE-2 SUBUNIT ALPHA"/>
    <property type="match status" value="1"/>
</dbReference>
<reference evidence="7 8" key="1">
    <citation type="submission" date="2019-05" db="EMBL/GenBank/DDBJ databases">
        <title>The compact genome of Giardia muris reveals important steps in the evolution of intestinal protozoan parasites.</title>
        <authorList>
            <person name="Xu F."/>
            <person name="Jimenez-Gonzalez A."/>
            <person name="Einarsson E."/>
            <person name="Astvaldsson A."/>
            <person name="Peirasmaki D."/>
            <person name="Eckmann L."/>
            <person name="Andersson J.O."/>
            <person name="Svard S.G."/>
            <person name="Jerlstrom-Hultqvist J."/>
        </authorList>
    </citation>
    <scope>NUCLEOTIDE SEQUENCE [LARGE SCALE GENOMIC DNA]</scope>
    <source>
        <strain evidence="7 8">Roberts-Thomson</strain>
    </source>
</reference>
<evidence type="ECO:0000256" key="6">
    <source>
        <dbReference type="RuleBase" id="RU367120"/>
    </source>
</evidence>
<accession>A0A4Z1SU89</accession>
<dbReference type="Pfam" id="PF01239">
    <property type="entry name" value="PPTA"/>
    <property type="match status" value="2"/>
</dbReference>
<evidence type="ECO:0000256" key="5">
    <source>
        <dbReference type="ARBA" id="ARBA00047658"/>
    </source>
</evidence>
<organism evidence="7 8">
    <name type="scientific">Giardia muris</name>
    <dbReference type="NCBI Taxonomy" id="5742"/>
    <lineage>
        <taxon>Eukaryota</taxon>
        <taxon>Metamonada</taxon>
        <taxon>Diplomonadida</taxon>
        <taxon>Hexamitidae</taxon>
        <taxon>Giardiinae</taxon>
        <taxon>Giardia</taxon>
    </lineage>
</organism>
<proteinExistence type="inferred from homology"/>
<gene>
    <name evidence="7" type="ORF">GMRT_11034</name>
</gene>
<evidence type="ECO:0000313" key="8">
    <source>
        <dbReference type="Proteomes" id="UP000315496"/>
    </source>
</evidence>
<comment type="similarity">
    <text evidence="1 6">Belongs to the protein prenyltransferase subunit alpha family.</text>
</comment>
<dbReference type="SUPFAM" id="SSF48439">
    <property type="entry name" value="Protein prenylyltransferase"/>
    <property type="match status" value="1"/>
</dbReference>
<dbReference type="GO" id="GO:0004663">
    <property type="term" value="F:Rab geranylgeranyltransferase activity"/>
    <property type="evidence" value="ECO:0007669"/>
    <property type="project" value="UniProtKB-UniRule"/>
</dbReference>
<keyword evidence="8" id="KW-1185">Reference proteome</keyword>
<evidence type="ECO:0000256" key="4">
    <source>
        <dbReference type="ARBA" id="ARBA00022737"/>
    </source>
</evidence>
<keyword evidence="2 6" id="KW-0637">Prenyltransferase</keyword>
<name>A0A4Z1SU89_GIAMU</name>
<dbReference type="GO" id="GO:0097354">
    <property type="term" value="P:prenylation"/>
    <property type="evidence" value="ECO:0007669"/>
    <property type="project" value="UniProtKB-UniRule"/>
</dbReference>
<keyword evidence="4" id="KW-0677">Repeat</keyword>
<dbReference type="OrthoDB" id="1658at2759"/>
<protein>
    <recommendedName>
        <fullName evidence="6">Geranylgeranyl transferase type-2 subunit alpha</fullName>
        <ecNumber evidence="6">2.5.1.60</ecNumber>
    </recommendedName>
    <alternativeName>
        <fullName evidence="6">Geranylgeranyl transferase type II subunit alpha</fullName>
    </alternativeName>
</protein>
<dbReference type="EMBL" id="VDLU01000004">
    <property type="protein sequence ID" value="TNJ27178.1"/>
    <property type="molecule type" value="Genomic_DNA"/>
</dbReference>
<dbReference type="InterPro" id="IPR002088">
    <property type="entry name" value="Prenyl_trans_a"/>
</dbReference>
<comment type="caution">
    <text evidence="7">The sequence shown here is derived from an EMBL/GenBank/DDBJ whole genome shotgun (WGS) entry which is preliminary data.</text>
</comment>
<dbReference type="PANTHER" id="PTHR11129">
    <property type="entry name" value="PROTEIN FARNESYLTRANSFERASE ALPHA SUBUNIT/RAB GERANYLGERANYL TRANSFERASE ALPHA SUBUNIT"/>
    <property type="match status" value="1"/>
</dbReference>
<sequence>MLHNVSTRKEDREKVLELQEKERRCLQLWATRTFDEEADRLTLEVLTLNPFISTVWMHRRGILGGHKGTEEELSSLVRELHITTRALEYNAKIYSVWDHRRFVIETLIGLGDDGYKKQLLHEERTFVLATLRRDSRNFHAWNHLRLLNIDMGLDTLYQLLDEDFTNHSALHQLYLELSKDLAPNLHRALTFVRNCLMLSPDTESLWQFLLKLSKNLPDFPTLVEEILHDLEEDGCTFTCTDGMHDSYVRPPAMCLLLAAKDLLSLDSERLDQYVRLCTARDGMRTGLYRLLFHRITTSRDH</sequence>